<dbReference type="PANTHER" id="PTHR30327">
    <property type="entry name" value="UNCHARACTERIZED PROTEIN YQGE"/>
    <property type="match status" value="1"/>
</dbReference>
<reference evidence="1" key="1">
    <citation type="submission" date="2020-05" db="EMBL/GenBank/DDBJ databases">
        <authorList>
            <person name="Chiriac C."/>
            <person name="Salcher M."/>
            <person name="Ghai R."/>
            <person name="Kavagutti S V."/>
        </authorList>
    </citation>
    <scope>NUCLEOTIDE SEQUENCE</scope>
</reference>
<name>A0A6J6IFL8_9ZZZZ</name>
<accession>A0A6J6IFL8</accession>
<dbReference type="AlphaFoldDB" id="A0A6J6IFL8"/>
<dbReference type="PANTHER" id="PTHR30327:SF1">
    <property type="entry name" value="UPF0301 PROTEIN YQGE"/>
    <property type="match status" value="1"/>
</dbReference>
<dbReference type="InterPro" id="IPR003774">
    <property type="entry name" value="AlgH-like"/>
</dbReference>
<dbReference type="Gene3D" id="3.40.1740.10">
    <property type="entry name" value="VC0467-like"/>
    <property type="match status" value="1"/>
</dbReference>
<sequence>MIPTFTIDVLLYGVVHDNSIILPQAGALLVAQPVMEDPNFSRTVILLLAHEDAEGSMGLVINRPGSTLDSPERSPLVEWISTSVGPRVEFIGGPVEESGYICLTQDLGSVAHVVSVDMMTDTPSADSFHRVFQGYSGWGPGQLSYELTENAWWVVPSEPSDAFDSDPFTLWSRVLARQTTELRKLADYPVDPTVN</sequence>
<dbReference type="SUPFAM" id="SSF143456">
    <property type="entry name" value="VC0467-like"/>
    <property type="match status" value="1"/>
</dbReference>
<evidence type="ECO:0000313" key="1">
    <source>
        <dbReference type="EMBL" id="CAB4620538.1"/>
    </source>
</evidence>
<proteinExistence type="predicted"/>
<gene>
    <name evidence="1" type="ORF">UFOPK1874_01019</name>
</gene>
<dbReference type="Pfam" id="PF02622">
    <property type="entry name" value="DUF179"/>
    <property type="match status" value="1"/>
</dbReference>
<dbReference type="EMBL" id="CAEZUX010000137">
    <property type="protein sequence ID" value="CAB4620538.1"/>
    <property type="molecule type" value="Genomic_DNA"/>
</dbReference>
<dbReference type="GO" id="GO:0005829">
    <property type="term" value="C:cytosol"/>
    <property type="evidence" value="ECO:0007669"/>
    <property type="project" value="TreeGrafter"/>
</dbReference>
<protein>
    <submittedName>
        <fullName evidence="1">Unannotated protein</fullName>
    </submittedName>
</protein>
<organism evidence="1">
    <name type="scientific">freshwater metagenome</name>
    <dbReference type="NCBI Taxonomy" id="449393"/>
    <lineage>
        <taxon>unclassified sequences</taxon>
        <taxon>metagenomes</taxon>
        <taxon>ecological metagenomes</taxon>
    </lineage>
</organism>